<dbReference type="EMBL" id="JAINVZ010000010">
    <property type="protein sequence ID" value="MBY8886429.1"/>
    <property type="molecule type" value="Genomic_DNA"/>
</dbReference>
<dbReference type="Gene3D" id="3.40.50.720">
    <property type="entry name" value="NAD(P)-binding Rossmann-like Domain"/>
    <property type="match status" value="1"/>
</dbReference>
<evidence type="ECO:0000313" key="3">
    <source>
        <dbReference type="EMBL" id="MBY8886429.1"/>
    </source>
</evidence>
<dbReference type="SUPFAM" id="SSF51735">
    <property type="entry name" value="NAD(P)-binding Rossmann-fold domains"/>
    <property type="match status" value="1"/>
</dbReference>
<organism evidence="3 4">
    <name type="scientific">Streptantibioticus parmotrematis</name>
    <dbReference type="NCBI Taxonomy" id="2873249"/>
    <lineage>
        <taxon>Bacteria</taxon>
        <taxon>Bacillati</taxon>
        <taxon>Actinomycetota</taxon>
        <taxon>Actinomycetes</taxon>
        <taxon>Kitasatosporales</taxon>
        <taxon>Streptomycetaceae</taxon>
        <taxon>Streptantibioticus</taxon>
    </lineage>
</organism>
<dbReference type="Pfam" id="PF01370">
    <property type="entry name" value="Epimerase"/>
    <property type="match status" value="1"/>
</dbReference>
<dbReference type="Proteomes" id="UP001198565">
    <property type="component" value="Unassembled WGS sequence"/>
</dbReference>
<accession>A0ABS7QUT1</accession>
<dbReference type="PANTHER" id="PTHR43000">
    <property type="entry name" value="DTDP-D-GLUCOSE 4,6-DEHYDRATASE-RELATED"/>
    <property type="match status" value="1"/>
</dbReference>
<comment type="similarity">
    <text evidence="1">Belongs to the NAD(P)-dependent epimerase/dehydratase family.</text>
</comment>
<evidence type="ECO:0000313" key="4">
    <source>
        <dbReference type="Proteomes" id="UP001198565"/>
    </source>
</evidence>
<name>A0ABS7QUT1_9ACTN</name>
<proteinExistence type="inferred from homology"/>
<comment type="caution">
    <text evidence="3">The sequence shown here is derived from an EMBL/GenBank/DDBJ whole genome shotgun (WGS) entry which is preliminary data.</text>
</comment>
<evidence type="ECO:0000256" key="1">
    <source>
        <dbReference type="ARBA" id="ARBA00007637"/>
    </source>
</evidence>
<dbReference type="CDD" id="cd08946">
    <property type="entry name" value="SDR_e"/>
    <property type="match status" value="1"/>
</dbReference>
<evidence type="ECO:0000259" key="2">
    <source>
        <dbReference type="Pfam" id="PF01370"/>
    </source>
</evidence>
<protein>
    <submittedName>
        <fullName evidence="3">NAD-dependent epimerase/dehydratase family protein</fullName>
    </submittedName>
</protein>
<dbReference type="InterPro" id="IPR001509">
    <property type="entry name" value="Epimerase_deHydtase"/>
</dbReference>
<reference evidence="3 4" key="1">
    <citation type="submission" date="2021-08" db="EMBL/GenBank/DDBJ databases">
        <title>Streptomyces sp. PTM05 isolated from lichen.</title>
        <authorList>
            <person name="Somphong A."/>
            <person name="Phongsopitanun W."/>
            <person name="Tanasupawat S."/>
        </authorList>
    </citation>
    <scope>NUCLEOTIDE SEQUENCE [LARGE SCALE GENOMIC DNA]</scope>
    <source>
        <strain evidence="3 4">Ptm05</strain>
    </source>
</reference>
<feature type="domain" description="NAD-dependent epimerase/dehydratase" evidence="2">
    <location>
        <begin position="17"/>
        <end position="177"/>
    </location>
</feature>
<sequence>MDIVGNGFLARSLAPLSDRHHDTVVLAAGVSWASGTSAADFRRESDLLAEVAARCKAGGRRLLFFSTSSSGMYGRVTGPAEEDTPVVPCTPYGHHKLAMERQLAASGADHLVLRLGHLVGPGQPPHQLLPMLVSQIRAGRVEIHRGAARDLIAVDDTVTVIDHLLARAPNGEVVNVASGNAVPVERVVDRLERRLGTRARREYRDAGARHTISIHKLRTLVPEVAGLGFGPDYHLRAIDAFPLDADPSTAQAPLESRLSA</sequence>
<dbReference type="RefSeq" id="WP_222978639.1">
    <property type="nucleotide sequence ID" value="NZ_JAINVZ010000010.1"/>
</dbReference>
<keyword evidence="4" id="KW-1185">Reference proteome</keyword>
<dbReference type="InterPro" id="IPR036291">
    <property type="entry name" value="NAD(P)-bd_dom_sf"/>
</dbReference>
<gene>
    <name evidence="3" type="ORF">K7472_16360</name>
</gene>